<dbReference type="Pfam" id="PF13601">
    <property type="entry name" value="HTH_34"/>
    <property type="match status" value="1"/>
</dbReference>
<sequence length="119" mass="13271">MSHRQELESARFAYDGLERVIHEKARLGILTSLATNAEGLRFAELKQLCALTDGNLNRHLRALAEAQLVVVDKVGEGRGSTTSVQLTEIGRQRFLEYLDELQRVVSDARPATQRLAPQS</sequence>
<reference evidence="2 3" key="1">
    <citation type="submission" date="2019-08" db="EMBL/GenBank/DDBJ databases">
        <title>Deep-cultivation of Planctomycetes and their phenomic and genomic characterization uncovers novel biology.</title>
        <authorList>
            <person name="Wiegand S."/>
            <person name="Jogler M."/>
            <person name="Boedeker C."/>
            <person name="Pinto D."/>
            <person name="Vollmers J."/>
            <person name="Rivas-Marin E."/>
            <person name="Kohn T."/>
            <person name="Peeters S.H."/>
            <person name="Heuer A."/>
            <person name="Rast P."/>
            <person name="Oberbeckmann S."/>
            <person name="Bunk B."/>
            <person name="Jeske O."/>
            <person name="Meyerdierks A."/>
            <person name="Storesund J.E."/>
            <person name="Kallscheuer N."/>
            <person name="Luecker S."/>
            <person name="Lage O.M."/>
            <person name="Pohl T."/>
            <person name="Merkel B.J."/>
            <person name="Hornburger P."/>
            <person name="Mueller R.-W."/>
            <person name="Bruemmer F."/>
            <person name="Labrenz M."/>
            <person name="Spormann A.M."/>
            <person name="Op den Camp H."/>
            <person name="Overmann J."/>
            <person name="Amann R."/>
            <person name="Jetten M.S.M."/>
            <person name="Mascher T."/>
            <person name="Medema M.H."/>
            <person name="Devos D.P."/>
            <person name="Kaster A.-K."/>
            <person name="Ovreas L."/>
            <person name="Rohde M."/>
            <person name="Galperin M.Y."/>
            <person name="Jogler C."/>
        </authorList>
    </citation>
    <scope>NUCLEOTIDE SEQUENCE [LARGE SCALE GENOMIC DNA]</scope>
    <source>
        <strain evidence="2 3">UC8</strain>
    </source>
</reference>
<dbReference type="InterPro" id="IPR027395">
    <property type="entry name" value="WH_DNA-bd_dom"/>
</dbReference>
<dbReference type="InterPro" id="IPR036388">
    <property type="entry name" value="WH-like_DNA-bd_sf"/>
</dbReference>
<keyword evidence="3" id="KW-1185">Reference proteome</keyword>
<evidence type="ECO:0000259" key="1">
    <source>
        <dbReference type="Pfam" id="PF13601"/>
    </source>
</evidence>
<dbReference type="RefSeq" id="WP_068142470.1">
    <property type="nucleotide sequence ID" value="NZ_CP042914.1"/>
</dbReference>
<dbReference type="OrthoDB" id="9800369at2"/>
<proteinExistence type="predicted"/>
<dbReference type="AlphaFoldDB" id="A0A5B9QTL3"/>
<dbReference type="KEGG" id="rul:UC8_31080"/>
<gene>
    <name evidence="2" type="ORF">UC8_31080</name>
</gene>
<dbReference type="Gene3D" id="1.10.10.10">
    <property type="entry name" value="Winged helix-like DNA-binding domain superfamily/Winged helix DNA-binding domain"/>
    <property type="match status" value="1"/>
</dbReference>
<dbReference type="EMBL" id="CP042914">
    <property type="protein sequence ID" value="QEG41090.1"/>
    <property type="molecule type" value="Genomic_DNA"/>
</dbReference>
<feature type="domain" description="Winged helix DNA-binding" evidence="1">
    <location>
        <begin position="26"/>
        <end position="105"/>
    </location>
</feature>
<dbReference type="Proteomes" id="UP000325286">
    <property type="component" value="Chromosome"/>
</dbReference>
<dbReference type="SUPFAM" id="SSF46785">
    <property type="entry name" value="Winged helix' DNA-binding domain"/>
    <property type="match status" value="1"/>
</dbReference>
<dbReference type="PANTHER" id="PTHR37318">
    <property type="entry name" value="BSL7504 PROTEIN"/>
    <property type="match status" value="1"/>
</dbReference>
<organism evidence="2 3">
    <name type="scientific">Roseimaritima ulvae</name>
    <dbReference type="NCBI Taxonomy" id="980254"/>
    <lineage>
        <taxon>Bacteria</taxon>
        <taxon>Pseudomonadati</taxon>
        <taxon>Planctomycetota</taxon>
        <taxon>Planctomycetia</taxon>
        <taxon>Pirellulales</taxon>
        <taxon>Pirellulaceae</taxon>
        <taxon>Roseimaritima</taxon>
    </lineage>
</organism>
<accession>A0A5B9QTL3</accession>
<evidence type="ECO:0000313" key="3">
    <source>
        <dbReference type="Proteomes" id="UP000325286"/>
    </source>
</evidence>
<dbReference type="PANTHER" id="PTHR37318:SF1">
    <property type="entry name" value="BSL7504 PROTEIN"/>
    <property type="match status" value="1"/>
</dbReference>
<evidence type="ECO:0000313" key="2">
    <source>
        <dbReference type="EMBL" id="QEG41090.1"/>
    </source>
</evidence>
<protein>
    <submittedName>
        <fullName evidence="2">Helix-turn-helix domain protein</fullName>
    </submittedName>
</protein>
<name>A0A5B9QTL3_9BACT</name>
<dbReference type="InterPro" id="IPR036390">
    <property type="entry name" value="WH_DNA-bd_sf"/>
</dbReference>